<feature type="domain" description="Helix-turn-helix" evidence="1">
    <location>
        <begin position="12"/>
        <end position="60"/>
    </location>
</feature>
<accession>A0A0P1E6Q8</accession>
<dbReference type="NCBIfam" id="TIGR01764">
    <property type="entry name" value="excise"/>
    <property type="match status" value="1"/>
</dbReference>
<dbReference type="SUPFAM" id="SSF46955">
    <property type="entry name" value="Putative DNA-binding domain"/>
    <property type="match status" value="1"/>
</dbReference>
<dbReference type="GO" id="GO:0003677">
    <property type="term" value="F:DNA binding"/>
    <property type="evidence" value="ECO:0007669"/>
    <property type="project" value="InterPro"/>
</dbReference>
<dbReference type="Pfam" id="PF12728">
    <property type="entry name" value="HTH_17"/>
    <property type="match status" value="1"/>
</dbReference>
<proteinExistence type="predicted"/>
<evidence type="ECO:0000313" key="3">
    <source>
        <dbReference type="Proteomes" id="UP000050786"/>
    </source>
</evidence>
<dbReference type="InterPro" id="IPR041657">
    <property type="entry name" value="HTH_17"/>
</dbReference>
<protein>
    <submittedName>
        <fullName evidence="2">DNA binding domain, excisionase family</fullName>
    </submittedName>
</protein>
<dbReference type="Proteomes" id="UP000050786">
    <property type="component" value="Unassembled WGS sequence"/>
</dbReference>
<name>A0A0P1E6Q8_9RHOB</name>
<reference evidence="3" key="1">
    <citation type="submission" date="2015-09" db="EMBL/GenBank/DDBJ databases">
        <authorList>
            <person name="Rodrigo-Torres L."/>
            <person name="Arahal D.R."/>
        </authorList>
    </citation>
    <scope>NUCLEOTIDE SEQUENCE [LARGE SCALE GENOMIC DNA]</scope>
    <source>
        <strain evidence="3">CECT 4293</strain>
    </source>
</reference>
<dbReference type="InterPro" id="IPR010093">
    <property type="entry name" value="SinI_DNA-bd"/>
</dbReference>
<dbReference type="AlphaFoldDB" id="A0A0P1E6Q8"/>
<dbReference type="EMBL" id="CYPS01000046">
    <property type="protein sequence ID" value="CUH44493.1"/>
    <property type="molecule type" value="Genomic_DNA"/>
</dbReference>
<organism evidence="2 3">
    <name type="scientific">Ruegeria atlantica</name>
    <dbReference type="NCBI Taxonomy" id="81569"/>
    <lineage>
        <taxon>Bacteria</taxon>
        <taxon>Pseudomonadati</taxon>
        <taxon>Pseudomonadota</taxon>
        <taxon>Alphaproteobacteria</taxon>
        <taxon>Rhodobacterales</taxon>
        <taxon>Roseobacteraceae</taxon>
        <taxon>Ruegeria</taxon>
    </lineage>
</organism>
<evidence type="ECO:0000313" key="2">
    <source>
        <dbReference type="EMBL" id="CUH44493.1"/>
    </source>
</evidence>
<gene>
    <name evidence="2" type="ORF">RUM4293_03395</name>
</gene>
<keyword evidence="3" id="KW-1185">Reference proteome</keyword>
<evidence type="ECO:0000259" key="1">
    <source>
        <dbReference type="Pfam" id="PF12728"/>
    </source>
</evidence>
<dbReference type="RefSeq" id="WP_058274454.1">
    <property type="nucleotide sequence ID" value="NZ_CYPS01000046.1"/>
</dbReference>
<dbReference type="InterPro" id="IPR009061">
    <property type="entry name" value="DNA-bd_dom_put_sf"/>
</dbReference>
<sequence>MTFHTSNKRKPLLSVAATAVFLGVSEKTVRRKIASGELPASRVGTQWRIRPEELDAYLARTKN</sequence>